<dbReference type="Pfam" id="PF01313">
    <property type="entry name" value="Bac_export_3"/>
    <property type="match status" value="1"/>
</dbReference>
<evidence type="ECO:0000313" key="10">
    <source>
        <dbReference type="EMBL" id="EGJ49514.1"/>
    </source>
</evidence>
<keyword evidence="4 9" id="KW-1003">Cell membrane</keyword>
<dbReference type="PANTHER" id="PTHR34040:SF2">
    <property type="entry name" value="FLAGELLAR BIOSYNTHETIC PROTEIN FLIQ"/>
    <property type="match status" value="1"/>
</dbReference>
<evidence type="ECO:0000256" key="3">
    <source>
        <dbReference type="ARBA" id="ARBA00021718"/>
    </source>
</evidence>
<evidence type="ECO:0000256" key="5">
    <source>
        <dbReference type="ARBA" id="ARBA00022692"/>
    </source>
</evidence>
<comment type="function">
    <text evidence="9">Role in flagellar biosynthesis.</text>
</comment>
<keyword evidence="10" id="KW-0969">Cilium</keyword>
<reference evidence="10 11" key="1">
    <citation type="journal article" date="2011" name="J. Bacteriol.">
        <title>Genome sequence of the mercury-methylating and pleomorphic Desulfovibrio africanus Strain Walvis Bay.</title>
        <authorList>
            <person name="Brown S.D."/>
            <person name="Wall J.D."/>
            <person name="Kucken A.M."/>
            <person name="Gilmour C.C."/>
            <person name="Podar M."/>
            <person name="Brandt C.C."/>
            <person name="Teshima H."/>
            <person name="Detter J.C."/>
            <person name="Han C.S."/>
            <person name="Land M.L."/>
            <person name="Lucas S."/>
            <person name="Han J."/>
            <person name="Pennacchio L."/>
            <person name="Nolan M."/>
            <person name="Pitluck S."/>
            <person name="Woyke T."/>
            <person name="Goodwin L."/>
            <person name="Palumbo A.V."/>
            <person name="Elias D.A."/>
        </authorList>
    </citation>
    <scope>NUCLEOTIDE SEQUENCE [LARGE SCALE GENOMIC DNA]</scope>
    <source>
        <strain evidence="10 11">Walvis Bay</strain>
    </source>
</reference>
<dbReference type="GO" id="GO:0044780">
    <property type="term" value="P:bacterial-type flagellum assembly"/>
    <property type="evidence" value="ECO:0007669"/>
    <property type="project" value="InterPro"/>
</dbReference>
<dbReference type="EMBL" id="CP003221">
    <property type="protein sequence ID" value="EGJ49514.1"/>
    <property type="molecule type" value="Genomic_DNA"/>
</dbReference>
<dbReference type="PIRSF" id="PIRSF004669">
    <property type="entry name" value="FliQ"/>
    <property type="match status" value="1"/>
</dbReference>
<protein>
    <recommendedName>
        <fullName evidence="3 9">Flagellar biosynthetic protein FliQ</fullName>
    </recommendedName>
</protein>
<dbReference type="InterPro" id="IPR006305">
    <property type="entry name" value="FliQ"/>
</dbReference>
<evidence type="ECO:0000256" key="6">
    <source>
        <dbReference type="ARBA" id="ARBA00022989"/>
    </source>
</evidence>
<evidence type="ECO:0000256" key="9">
    <source>
        <dbReference type="RuleBase" id="RU364090"/>
    </source>
</evidence>
<keyword evidence="11" id="KW-1185">Reference proteome</keyword>
<keyword evidence="7 9" id="KW-0472">Membrane</keyword>
<keyword evidence="10" id="KW-0282">Flagellum</keyword>
<keyword evidence="5 9" id="KW-0812">Transmembrane</keyword>
<dbReference type="PANTHER" id="PTHR34040">
    <property type="entry name" value="FLAGELLAR BIOSYNTHETIC PROTEIN FLIQ"/>
    <property type="match status" value="1"/>
</dbReference>
<evidence type="ECO:0000256" key="7">
    <source>
        <dbReference type="ARBA" id="ARBA00023136"/>
    </source>
</evidence>
<name>F3YXS0_DESAF</name>
<dbReference type="eggNOG" id="COG1987">
    <property type="taxonomic scope" value="Bacteria"/>
</dbReference>
<dbReference type="PRINTS" id="PR00952">
    <property type="entry name" value="TYPE3IMQPROT"/>
</dbReference>
<sequence>MTPEFVIGFARQAIELTLTISLPLLGIGMIVGIFVSVLQAATQIQEMTLTFVPKIIAIFIALLLFFPWIMDKMITYTRDLLINFPSYLN</sequence>
<dbReference type="InterPro" id="IPR002191">
    <property type="entry name" value="Bac_export_3"/>
</dbReference>
<dbReference type="Proteomes" id="UP000007844">
    <property type="component" value="Chromosome"/>
</dbReference>
<dbReference type="AlphaFoldDB" id="F3YXS0"/>
<evidence type="ECO:0000313" key="11">
    <source>
        <dbReference type="Proteomes" id="UP000007844"/>
    </source>
</evidence>
<accession>F3YXS0</accession>
<dbReference type="GO" id="GO:0009425">
    <property type="term" value="C:bacterial-type flagellum basal body"/>
    <property type="evidence" value="ECO:0007669"/>
    <property type="project" value="UniProtKB-SubCell"/>
</dbReference>
<dbReference type="NCBIfam" id="TIGR01402">
    <property type="entry name" value="fliQ"/>
    <property type="match status" value="1"/>
</dbReference>
<organism evidence="10 11">
    <name type="scientific">Desulfocurvibacter africanus subsp. africanus str. Walvis Bay</name>
    <dbReference type="NCBI Taxonomy" id="690850"/>
    <lineage>
        <taxon>Bacteria</taxon>
        <taxon>Pseudomonadati</taxon>
        <taxon>Thermodesulfobacteriota</taxon>
        <taxon>Desulfovibrionia</taxon>
        <taxon>Desulfovibrionales</taxon>
        <taxon>Desulfovibrionaceae</taxon>
        <taxon>Desulfocurvibacter</taxon>
    </lineage>
</organism>
<dbReference type="GO" id="GO:0009306">
    <property type="term" value="P:protein secretion"/>
    <property type="evidence" value="ECO:0007669"/>
    <property type="project" value="InterPro"/>
</dbReference>
<evidence type="ECO:0000256" key="8">
    <source>
        <dbReference type="ARBA" id="ARBA00023143"/>
    </source>
</evidence>
<feature type="transmembrane region" description="Helical" evidence="9">
    <location>
        <begin position="20"/>
        <end position="39"/>
    </location>
</feature>
<dbReference type="KEGG" id="daf:Desaf_1173"/>
<dbReference type="RefSeq" id="WP_014259319.1">
    <property type="nucleotide sequence ID" value="NC_016629.1"/>
</dbReference>
<comment type="subcellular location">
    <subcellularLocation>
        <location evidence="1 9">Cell membrane</location>
        <topology evidence="1">Multi-pass membrane protein</topology>
    </subcellularLocation>
    <subcellularLocation>
        <location evidence="9">Bacterial flagellum basal body</location>
    </subcellularLocation>
</comment>
<proteinExistence type="inferred from homology"/>
<keyword evidence="8 9" id="KW-0975">Bacterial flagellum</keyword>
<evidence type="ECO:0000256" key="2">
    <source>
        <dbReference type="ARBA" id="ARBA00006156"/>
    </source>
</evidence>
<evidence type="ECO:0000256" key="1">
    <source>
        <dbReference type="ARBA" id="ARBA00004651"/>
    </source>
</evidence>
<feature type="transmembrane region" description="Helical" evidence="9">
    <location>
        <begin position="51"/>
        <end position="70"/>
    </location>
</feature>
<keyword evidence="10" id="KW-0966">Cell projection</keyword>
<dbReference type="GO" id="GO:0005886">
    <property type="term" value="C:plasma membrane"/>
    <property type="evidence" value="ECO:0007669"/>
    <property type="project" value="UniProtKB-SubCell"/>
</dbReference>
<evidence type="ECO:0000256" key="4">
    <source>
        <dbReference type="ARBA" id="ARBA00022475"/>
    </source>
</evidence>
<dbReference type="HOGENOM" id="CLU_164516_2_1_7"/>
<gene>
    <name evidence="9" type="primary">fliQ</name>
    <name evidence="10" type="ORF">Desaf_1173</name>
</gene>
<dbReference type="STRING" id="690850.Desaf_1173"/>
<comment type="similarity">
    <text evidence="2 9">Belongs to the FliQ/MopD/SpaQ family.</text>
</comment>
<keyword evidence="6 9" id="KW-1133">Transmembrane helix</keyword>